<dbReference type="Proteomes" id="UP000254876">
    <property type="component" value="Unassembled WGS sequence"/>
</dbReference>
<organism evidence="1 2">
    <name type="scientific">Elizabethkingia anophelis</name>
    <dbReference type="NCBI Taxonomy" id="1117645"/>
    <lineage>
        <taxon>Bacteria</taxon>
        <taxon>Pseudomonadati</taxon>
        <taxon>Bacteroidota</taxon>
        <taxon>Flavobacteriia</taxon>
        <taxon>Flavobacteriales</taxon>
        <taxon>Weeksellaceae</taxon>
        <taxon>Elizabethkingia</taxon>
    </lineage>
</organism>
<reference evidence="1 2" key="1">
    <citation type="submission" date="2018-06" db="EMBL/GenBank/DDBJ databases">
        <authorList>
            <consortium name="Pathogen Informatics"/>
            <person name="Doyle S."/>
        </authorList>
    </citation>
    <scope>NUCLEOTIDE SEQUENCE [LARGE SCALE GENOMIC DNA]</scope>
    <source>
        <strain evidence="1 2">NCTC10588</strain>
    </source>
</reference>
<accession>A0A7Z7LU07</accession>
<dbReference type="AlphaFoldDB" id="A0A7Z7LU07"/>
<sequence length="49" mass="5631">MACVDEIINDSEKTLAVINQINMDGFNRINTVSAIVFWKEVKTELEKMK</sequence>
<dbReference type="EMBL" id="UFYD01000001">
    <property type="protein sequence ID" value="STC97724.1"/>
    <property type="molecule type" value="Genomic_DNA"/>
</dbReference>
<evidence type="ECO:0000313" key="2">
    <source>
        <dbReference type="Proteomes" id="UP000254876"/>
    </source>
</evidence>
<gene>
    <name evidence="1" type="ORF">NCTC10588_00968</name>
</gene>
<proteinExistence type="predicted"/>
<comment type="caution">
    <text evidence="1">The sequence shown here is derived from an EMBL/GenBank/DDBJ whole genome shotgun (WGS) entry which is preliminary data.</text>
</comment>
<evidence type="ECO:0000313" key="1">
    <source>
        <dbReference type="EMBL" id="STC97724.1"/>
    </source>
</evidence>
<name>A0A7Z7LU07_9FLAO</name>
<protein>
    <submittedName>
        <fullName evidence="1">Uncharacterized protein</fullName>
    </submittedName>
</protein>